<keyword evidence="14" id="KW-1185">Reference proteome</keyword>
<dbReference type="GO" id="GO:0009103">
    <property type="term" value="P:lipopolysaccharide biosynthetic process"/>
    <property type="evidence" value="ECO:0007669"/>
    <property type="project" value="UniProtKB-KW"/>
</dbReference>
<dbReference type="Proteomes" id="UP000005019">
    <property type="component" value="Unassembled WGS sequence"/>
</dbReference>
<evidence type="ECO:0000256" key="11">
    <source>
        <dbReference type="SAM" id="Phobius"/>
    </source>
</evidence>
<feature type="transmembrane region" description="Helical" evidence="11">
    <location>
        <begin position="59"/>
        <end position="80"/>
    </location>
</feature>
<dbReference type="STRING" id="1000565.METUNv1_03410"/>
<feature type="transmembrane region" description="Helical" evidence="11">
    <location>
        <begin position="6"/>
        <end position="22"/>
    </location>
</feature>
<feature type="domain" description="EamA" evidence="12">
    <location>
        <begin position="154"/>
        <end position="276"/>
    </location>
</feature>
<dbReference type="PANTHER" id="PTHR30561">
    <property type="entry name" value="SMR FAMILY PROTON-DEPENDENT DRUG EFFLUX TRANSPORTER SUGE"/>
    <property type="match status" value="1"/>
</dbReference>
<evidence type="ECO:0000256" key="6">
    <source>
        <dbReference type="ARBA" id="ARBA00022692"/>
    </source>
</evidence>
<dbReference type="GO" id="GO:0022857">
    <property type="term" value="F:transmembrane transporter activity"/>
    <property type="evidence" value="ECO:0007669"/>
    <property type="project" value="InterPro"/>
</dbReference>
<sequence length="282" mass="29026">MAPDVMAVVLCAALLHAGWNALVRSSQDTLRDTVLIVAGAGLWALCLLPALPAPAAASLPWLAASVAIHVAYFLLVARAYRHGELALAYPLMRGSAPLMTAMAASALLGETLPPGGWIATLLIAAGILLLGLDARRRGHAAPGVLRTALCNGGVVALYTLVDGQGVRLSGSAFAYTGWMFVGTAVLLGIVLWRLRRPALPALLRSGGRRLLLGGAGTLGSYALALWAMTRAPVALVAALRETSVVFGLLIATCVLKEPVTRVRVAAILTVAAGAVALRLAPA</sequence>
<evidence type="ECO:0000256" key="7">
    <source>
        <dbReference type="ARBA" id="ARBA00022985"/>
    </source>
</evidence>
<feature type="transmembrane region" description="Helical" evidence="11">
    <location>
        <begin position="262"/>
        <end position="280"/>
    </location>
</feature>
<comment type="caution">
    <text evidence="13">The sequence shown here is derived from an EMBL/GenBank/DDBJ whole genome shotgun (WGS) entry which is preliminary data.</text>
</comment>
<keyword evidence="7" id="KW-0448">Lipopolysaccharide biosynthesis</keyword>
<dbReference type="eggNOG" id="COG0697">
    <property type="taxonomic scope" value="Bacteria"/>
</dbReference>
<keyword evidence="10 11" id="KW-0472">Membrane</keyword>
<evidence type="ECO:0000256" key="9">
    <source>
        <dbReference type="ARBA" id="ARBA00023098"/>
    </source>
</evidence>
<proteinExistence type="predicted"/>
<dbReference type="EMBL" id="AFHG01000057">
    <property type="protein sequence ID" value="EGK70503.1"/>
    <property type="molecule type" value="Genomic_DNA"/>
</dbReference>
<evidence type="ECO:0000259" key="12">
    <source>
        <dbReference type="Pfam" id="PF00892"/>
    </source>
</evidence>
<evidence type="ECO:0000313" key="14">
    <source>
        <dbReference type="Proteomes" id="UP000005019"/>
    </source>
</evidence>
<evidence type="ECO:0000256" key="4">
    <source>
        <dbReference type="ARBA" id="ARBA00022519"/>
    </source>
</evidence>
<organism evidence="13 14">
    <name type="scientific">Methyloversatilis universalis (strain ATCC BAA-1314 / DSM 25237 / JCM 13912 / CCUG 52030 / FAM5)</name>
    <dbReference type="NCBI Taxonomy" id="1000565"/>
    <lineage>
        <taxon>Bacteria</taxon>
        <taxon>Pseudomonadati</taxon>
        <taxon>Pseudomonadota</taxon>
        <taxon>Betaproteobacteria</taxon>
        <taxon>Nitrosomonadales</taxon>
        <taxon>Sterolibacteriaceae</taxon>
        <taxon>Methyloversatilis</taxon>
    </lineage>
</organism>
<protein>
    <submittedName>
        <fullName evidence="13">Transmembrane protein</fullName>
    </submittedName>
</protein>
<feature type="transmembrane region" description="Helical" evidence="11">
    <location>
        <begin position="34"/>
        <end position="53"/>
    </location>
</feature>
<dbReference type="InterPro" id="IPR000620">
    <property type="entry name" value="EamA_dom"/>
</dbReference>
<reference evidence="13 14" key="1">
    <citation type="journal article" date="2011" name="J. Bacteriol.">
        <title>Genome sequence of Methyloversatilis universalis FAM5T, a methylotrophic representative of the order Rhodocyclales.</title>
        <authorList>
            <person name="Kittichotirat W."/>
            <person name="Good N.M."/>
            <person name="Hall R."/>
            <person name="Bringel F."/>
            <person name="Lajus A."/>
            <person name="Medigue C."/>
            <person name="Smalley N.E."/>
            <person name="Beck D."/>
            <person name="Bumgarner R."/>
            <person name="Vuilleumier S."/>
            <person name="Kalyuzhnaya M.G."/>
        </authorList>
    </citation>
    <scope>NUCLEOTIDE SEQUENCE [LARGE SCALE GENOMIC DNA]</scope>
    <source>
        <strain evidence="14">ATCC BAA-1314 / JCM 13912 / FAM5</strain>
    </source>
</reference>
<dbReference type="Pfam" id="PF00892">
    <property type="entry name" value="EamA"/>
    <property type="match status" value="1"/>
</dbReference>
<dbReference type="RefSeq" id="WP_008063811.1">
    <property type="nucleotide sequence ID" value="NZ_AFHG01000057.1"/>
</dbReference>
<feature type="transmembrane region" description="Helical" evidence="11">
    <location>
        <begin position="144"/>
        <end position="161"/>
    </location>
</feature>
<dbReference type="InterPro" id="IPR000390">
    <property type="entry name" value="Small_drug/metabolite_transptr"/>
</dbReference>
<keyword evidence="4" id="KW-0997">Cell inner membrane</keyword>
<dbReference type="AlphaFoldDB" id="F5RG15"/>
<feature type="transmembrane region" description="Helical" evidence="11">
    <location>
        <begin position="234"/>
        <end position="255"/>
    </location>
</feature>
<dbReference type="GO" id="GO:0009245">
    <property type="term" value="P:lipid A biosynthetic process"/>
    <property type="evidence" value="ECO:0007669"/>
    <property type="project" value="UniProtKB-KW"/>
</dbReference>
<dbReference type="OrthoDB" id="9783707at2"/>
<keyword evidence="6 11" id="KW-0812">Transmembrane</keyword>
<feature type="transmembrane region" description="Helical" evidence="11">
    <location>
        <begin position="173"/>
        <end position="194"/>
    </location>
</feature>
<evidence type="ECO:0000256" key="8">
    <source>
        <dbReference type="ARBA" id="ARBA00022989"/>
    </source>
</evidence>
<evidence type="ECO:0000313" key="13">
    <source>
        <dbReference type="EMBL" id="EGK70503.1"/>
    </source>
</evidence>
<evidence type="ECO:0000256" key="10">
    <source>
        <dbReference type="ARBA" id="ARBA00023136"/>
    </source>
</evidence>
<dbReference type="InterPro" id="IPR037185">
    <property type="entry name" value="EmrE-like"/>
</dbReference>
<gene>
    <name evidence="13" type="ORF">METUNv1_03410</name>
</gene>
<feature type="transmembrane region" description="Helical" evidence="11">
    <location>
        <begin position="87"/>
        <end position="108"/>
    </location>
</feature>
<keyword evidence="9" id="KW-0443">Lipid metabolism</keyword>
<evidence type="ECO:0000256" key="2">
    <source>
        <dbReference type="ARBA" id="ARBA00022475"/>
    </source>
</evidence>
<dbReference type="GO" id="GO:0005886">
    <property type="term" value="C:plasma membrane"/>
    <property type="evidence" value="ECO:0007669"/>
    <property type="project" value="UniProtKB-SubCell"/>
</dbReference>
<dbReference type="SUPFAM" id="SSF103481">
    <property type="entry name" value="Multidrug resistance efflux transporter EmrE"/>
    <property type="match status" value="2"/>
</dbReference>
<keyword evidence="2" id="KW-1003">Cell membrane</keyword>
<keyword evidence="5" id="KW-0441">Lipid A biosynthesis</keyword>
<keyword evidence="8 11" id="KW-1133">Transmembrane helix</keyword>
<accession>F5RG15</accession>
<evidence type="ECO:0000256" key="3">
    <source>
        <dbReference type="ARBA" id="ARBA00022516"/>
    </source>
</evidence>
<evidence type="ECO:0000256" key="1">
    <source>
        <dbReference type="ARBA" id="ARBA00004651"/>
    </source>
</evidence>
<keyword evidence="3" id="KW-0444">Lipid biosynthesis</keyword>
<comment type="subcellular location">
    <subcellularLocation>
        <location evidence="1">Cell membrane</location>
        <topology evidence="1">Multi-pass membrane protein</topology>
    </subcellularLocation>
</comment>
<dbReference type="Gene3D" id="1.10.3730.20">
    <property type="match status" value="2"/>
</dbReference>
<name>F5RG15_METUF</name>
<feature type="transmembrane region" description="Helical" evidence="11">
    <location>
        <begin position="210"/>
        <end position="228"/>
    </location>
</feature>
<dbReference type="PANTHER" id="PTHR30561:SF9">
    <property type="entry name" value="4-AMINO-4-DEOXY-L-ARABINOSE-PHOSPHOUNDECAPRENOL FLIPPASE SUBUNIT ARNF-RELATED"/>
    <property type="match status" value="1"/>
</dbReference>
<evidence type="ECO:0000256" key="5">
    <source>
        <dbReference type="ARBA" id="ARBA00022556"/>
    </source>
</evidence>
<feature type="transmembrane region" description="Helical" evidence="11">
    <location>
        <begin position="114"/>
        <end position="132"/>
    </location>
</feature>